<reference evidence="3" key="1">
    <citation type="submission" date="2015-11" db="EMBL/GenBank/DDBJ databases">
        <title>Genomes of Abundant and Widespread Viruses from the Deep Ocean.</title>
        <authorList>
            <person name="Mizuno C.M."/>
            <person name="Ghai R."/>
            <person name="Saghai A."/>
            <person name="Lopez-Garcia P."/>
            <person name="Rodriguez-Valera F."/>
        </authorList>
    </citation>
    <scope>NUCLEOTIDE SEQUENCE</scope>
</reference>
<accession>A0A1B0Z1M1</accession>
<dbReference type="GO" id="GO:0005829">
    <property type="term" value="C:cytosol"/>
    <property type="evidence" value="ECO:0007669"/>
    <property type="project" value="TreeGrafter"/>
</dbReference>
<dbReference type="GO" id="GO:0009244">
    <property type="term" value="P:lipopolysaccharide core region biosynthetic process"/>
    <property type="evidence" value="ECO:0007669"/>
    <property type="project" value="TreeGrafter"/>
</dbReference>
<dbReference type="SUPFAM" id="SSF53756">
    <property type="entry name" value="UDP-Glycosyltransferase/glycogen phosphorylase"/>
    <property type="match status" value="1"/>
</dbReference>
<dbReference type="InterPro" id="IPR051199">
    <property type="entry name" value="LPS_LOS_Heptosyltrfase"/>
</dbReference>
<evidence type="ECO:0000313" key="3">
    <source>
        <dbReference type="EMBL" id="ANO58089.1"/>
    </source>
</evidence>
<dbReference type="InterPro" id="IPR002201">
    <property type="entry name" value="Glyco_trans_9"/>
</dbReference>
<dbReference type="AlphaFoldDB" id="A0A1B0Z1M1"/>
<dbReference type="PANTHER" id="PTHR30160">
    <property type="entry name" value="TETRAACYLDISACCHARIDE 4'-KINASE-RELATED"/>
    <property type="match status" value="1"/>
</dbReference>
<evidence type="ECO:0000256" key="2">
    <source>
        <dbReference type="ARBA" id="ARBA00022679"/>
    </source>
</evidence>
<dbReference type="Pfam" id="PF01075">
    <property type="entry name" value="Glyco_transf_9"/>
    <property type="match status" value="1"/>
</dbReference>
<protein>
    <submittedName>
        <fullName evidence="3">Lipopolysaccharide heptosyltransferase I</fullName>
    </submittedName>
</protein>
<keyword evidence="2 3" id="KW-0808">Transferase</keyword>
<dbReference type="GO" id="GO:0008713">
    <property type="term" value="F:ADP-heptose-lipopolysaccharide heptosyltransferase activity"/>
    <property type="evidence" value="ECO:0007669"/>
    <property type="project" value="TreeGrafter"/>
</dbReference>
<proteinExistence type="predicted"/>
<dbReference type="EMBL" id="KT997797">
    <property type="protein sequence ID" value="ANO58089.1"/>
    <property type="molecule type" value="Genomic_DNA"/>
</dbReference>
<organism evidence="3">
    <name type="scientific">uncultured Alphaproteobacteria bacterium</name>
    <dbReference type="NCBI Taxonomy" id="91750"/>
    <lineage>
        <taxon>Bacteria</taxon>
        <taxon>Pseudomonadati</taxon>
        <taxon>Pseudomonadota</taxon>
        <taxon>Alphaproteobacteria</taxon>
        <taxon>environmental samples</taxon>
    </lineage>
</organism>
<keyword evidence="1" id="KW-0328">Glycosyltransferase</keyword>
<name>A0A1B0Z1M1_9PROT</name>
<evidence type="ECO:0000256" key="1">
    <source>
        <dbReference type="ARBA" id="ARBA00022676"/>
    </source>
</evidence>
<dbReference type="Gene3D" id="3.40.50.2000">
    <property type="entry name" value="Glycogen Phosphorylase B"/>
    <property type="match status" value="2"/>
</dbReference>
<sequence>MNRALLYNSGGGIGDAIQILPLISTLRNEFKNTKFYYLSAHENHFNSTLKDLNCEIETLDLGIKYFGFRWWHSLVVNKKIKKHDIESFDLILDLQSKIRNSLILKLIPHKKFISPSYNFKLSKPSLNIKKEDRIDKMILKAMNTLLEKNYTLSEYDINKIHKKFHFESEKLLPKKDYVGLSITQGNIYRKKEWPLDKVIKISNKLLENNKIPVFFIEKKNIQLKNKINELIPNALFPEHTSEISGPALVACLGKRLDFAISIDNGVMHMLSLSKVPMITLFGPTDPEKFAPQYKDSIVLDSKKIYNTRNVSDITVEDVLKAAKLHLNFSY</sequence>